<organism evidence="2 3">
    <name type="scientific">Psilocybe cyanescens</name>
    <dbReference type="NCBI Taxonomy" id="93625"/>
    <lineage>
        <taxon>Eukaryota</taxon>
        <taxon>Fungi</taxon>
        <taxon>Dikarya</taxon>
        <taxon>Basidiomycota</taxon>
        <taxon>Agaricomycotina</taxon>
        <taxon>Agaricomycetes</taxon>
        <taxon>Agaricomycetidae</taxon>
        <taxon>Agaricales</taxon>
        <taxon>Agaricineae</taxon>
        <taxon>Strophariaceae</taxon>
        <taxon>Psilocybe</taxon>
    </lineage>
</organism>
<evidence type="ECO:0000256" key="1">
    <source>
        <dbReference type="SAM" id="MobiDB-lite"/>
    </source>
</evidence>
<name>A0A409XMT9_PSICY</name>
<dbReference type="AlphaFoldDB" id="A0A409XMT9"/>
<reference evidence="2 3" key="1">
    <citation type="journal article" date="2018" name="Evol. Lett.">
        <title>Horizontal gene cluster transfer increased hallucinogenic mushroom diversity.</title>
        <authorList>
            <person name="Reynolds H.T."/>
            <person name="Vijayakumar V."/>
            <person name="Gluck-Thaler E."/>
            <person name="Korotkin H.B."/>
            <person name="Matheny P.B."/>
            <person name="Slot J.C."/>
        </authorList>
    </citation>
    <scope>NUCLEOTIDE SEQUENCE [LARGE SCALE GENOMIC DNA]</scope>
    <source>
        <strain evidence="2 3">2631</strain>
    </source>
</reference>
<protein>
    <recommendedName>
        <fullName evidence="4">BTB domain-containing protein</fullName>
    </recommendedName>
</protein>
<sequence>MSNHYNNRPGPSSKFSDVYYKPSSEVPGLATPPQDNHNWGTLPDSETSKVPSQPPSEAASITISSSFFPGSHNSVSDTTFRSSEGVLFYTNARDILRTSAHAFEAFLGAPLSDTRFRGGAVIDIPESSAVLDVIVHTLYRLSCATHIPPFEDLETAVCRMRVYGMAPTAHIAPSTPLFDLLLAHAPLHPLRVYILGAHFGLHALAVRASAHLLAYDLAELTDELSRRMGPVYLNRLMGLHFNTVNSLKSIILQPPGAHAKTKTCDVDEQKKMSRAWALAASYLAWDANPGQFPPSILTPNPLLKKDVSIRKLRSTFEGLGDHLSCDDCKAALHARINEVIVQWVKVKILLGLYANARQKYSVDAALMVTAPFDEVSDLNVN</sequence>
<evidence type="ECO:0008006" key="4">
    <source>
        <dbReference type="Google" id="ProtNLM"/>
    </source>
</evidence>
<dbReference type="Proteomes" id="UP000283269">
    <property type="component" value="Unassembled WGS sequence"/>
</dbReference>
<dbReference type="OrthoDB" id="3265815at2759"/>
<dbReference type="EMBL" id="NHYD01001084">
    <property type="protein sequence ID" value="PPQ92125.1"/>
    <property type="molecule type" value="Genomic_DNA"/>
</dbReference>
<accession>A0A409XMT9</accession>
<dbReference type="STRING" id="93625.A0A409XMT9"/>
<evidence type="ECO:0000313" key="2">
    <source>
        <dbReference type="EMBL" id="PPQ92125.1"/>
    </source>
</evidence>
<proteinExistence type="predicted"/>
<dbReference type="InParanoid" id="A0A409XMT9"/>
<gene>
    <name evidence="2" type="ORF">CVT25_007956</name>
</gene>
<feature type="compositionally biased region" description="Polar residues" evidence="1">
    <location>
        <begin position="33"/>
        <end position="51"/>
    </location>
</feature>
<feature type="region of interest" description="Disordered" evidence="1">
    <location>
        <begin position="1"/>
        <end position="57"/>
    </location>
</feature>
<evidence type="ECO:0000313" key="3">
    <source>
        <dbReference type="Proteomes" id="UP000283269"/>
    </source>
</evidence>
<feature type="compositionally biased region" description="Polar residues" evidence="1">
    <location>
        <begin position="1"/>
        <end position="15"/>
    </location>
</feature>
<keyword evidence="3" id="KW-1185">Reference proteome</keyword>
<comment type="caution">
    <text evidence="2">The sequence shown here is derived from an EMBL/GenBank/DDBJ whole genome shotgun (WGS) entry which is preliminary data.</text>
</comment>